<evidence type="ECO:0000256" key="6">
    <source>
        <dbReference type="SAM" id="SignalP"/>
    </source>
</evidence>
<reference evidence="8 9" key="1">
    <citation type="submission" date="2012-02" db="EMBL/GenBank/DDBJ databases">
        <title>Complete genome sequence of Phycisphaera mikurensis NBRC 102666.</title>
        <authorList>
            <person name="Ankai A."/>
            <person name="Hosoyama A."/>
            <person name="Terui Y."/>
            <person name="Sekine M."/>
            <person name="Fukai R."/>
            <person name="Kato Y."/>
            <person name="Nakamura S."/>
            <person name="Yamada-Narita S."/>
            <person name="Kawakoshi A."/>
            <person name="Fukunaga Y."/>
            <person name="Yamazaki S."/>
            <person name="Fujita N."/>
        </authorList>
    </citation>
    <scope>NUCLEOTIDE SEQUENCE [LARGE SCALE GENOMIC DNA]</scope>
    <source>
        <strain evidence="9">NBRC 102666 / KCTC 22515 / FYK2301M01</strain>
    </source>
</reference>
<comment type="similarity">
    <text evidence="1">Belongs to the glycosyl hydrolase 16 family.</text>
</comment>
<keyword evidence="4 8" id="KW-0326">Glycosidase</keyword>
<dbReference type="InterPro" id="IPR016287">
    <property type="entry name" value="Beta_agarase"/>
</dbReference>
<protein>
    <submittedName>
        <fullName evidence="8">Beta-agarase</fullName>
        <ecNumber evidence="8">3.2.1.81</ecNumber>
    </submittedName>
</protein>
<dbReference type="GO" id="GO:0033916">
    <property type="term" value="F:beta-agarase activity"/>
    <property type="evidence" value="ECO:0007669"/>
    <property type="project" value="UniProtKB-EC"/>
</dbReference>
<dbReference type="GO" id="GO:0005975">
    <property type="term" value="P:carbohydrate metabolic process"/>
    <property type="evidence" value="ECO:0007669"/>
    <property type="project" value="InterPro"/>
</dbReference>
<organism evidence="8 9">
    <name type="scientific">Phycisphaera mikurensis (strain NBRC 102666 / KCTC 22515 / FYK2301M01)</name>
    <dbReference type="NCBI Taxonomy" id="1142394"/>
    <lineage>
        <taxon>Bacteria</taxon>
        <taxon>Pseudomonadati</taxon>
        <taxon>Planctomycetota</taxon>
        <taxon>Phycisphaerae</taxon>
        <taxon>Phycisphaerales</taxon>
        <taxon>Phycisphaeraceae</taxon>
        <taxon>Phycisphaera</taxon>
    </lineage>
</organism>
<dbReference type="Proteomes" id="UP000007881">
    <property type="component" value="Chromosome"/>
</dbReference>
<feature type="active site" description="Nucleophile" evidence="5">
    <location>
        <position position="161"/>
    </location>
</feature>
<keyword evidence="3 8" id="KW-0378">Hydrolase</keyword>
<evidence type="ECO:0000256" key="4">
    <source>
        <dbReference type="ARBA" id="ARBA00023295"/>
    </source>
</evidence>
<gene>
    <name evidence="8" type="ordered locus">PSMK_31770</name>
</gene>
<evidence type="ECO:0000313" key="9">
    <source>
        <dbReference type="Proteomes" id="UP000007881"/>
    </source>
</evidence>
<feature type="domain" description="GH16" evidence="7">
    <location>
        <begin position="23"/>
        <end position="296"/>
    </location>
</feature>
<evidence type="ECO:0000256" key="3">
    <source>
        <dbReference type="ARBA" id="ARBA00022801"/>
    </source>
</evidence>
<dbReference type="HOGENOM" id="CLU_037753_0_0_0"/>
<feature type="signal peptide" evidence="6">
    <location>
        <begin position="1"/>
        <end position="22"/>
    </location>
</feature>
<dbReference type="PIRSF" id="PIRSF001097">
    <property type="entry name" value="Agarase"/>
    <property type="match status" value="1"/>
</dbReference>
<evidence type="ECO:0000256" key="1">
    <source>
        <dbReference type="ARBA" id="ARBA00006865"/>
    </source>
</evidence>
<proteinExistence type="inferred from homology"/>
<dbReference type="Pfam" id="PF00722">
    <property type="entry name" value="Glyco_hydro_16"/>
    <property type="match status" value="1"/>
</dbReference>
<dbReference type="eggNOG" id="COG2273">
    <property type="taxonomic scope" value="Bacteria"/>
</dbReference>
<dbReference type="Gene3D" id="2.60.120.200">
    <property type="match status" value="1"/>
</dbReference>
<dbReference type="AlphaFoldDB" id="I0IJ98"/>
<dbReference type="KEGG" id="phm:PSMK_31770"/>
<dbReference type="PROSITE" id="PS51762">
    <property type="entry name" value="GH16_2"/>
    <property type="match status" value="1"/>
</dbReference>
<keyword evidence="2 6" id="KW-0732">Signal</keyword>
<dbReference type="InterPro" id="IPR013320">
    <property type="entry name" value="ConA-like_dom_sf"/>
</dbReference>
<evidence type="ECO:0000313" key="8">
    <source>
        <dbReference type="EMBL" id="BAM05336.1"/>
    </source>
</evidence>
<feature type="active site" description="Proton donor" evidence="5">
    <location>
        <position position="166"/>
    </location>
</feature>
<sequence>MLLLTAAATLLLGAAHAPPAAAQDWRDIDVPRDPLPGHDWVLDWSVSDSFNYSDKSDWRFTRRWREGKPDGWLGPGATFFKAGNSFLVGGKLTIFGSRVPEARRGAPRNDHGFFTDRNTHTAYITSKKQLRPPLYTEVRMKASSTPLSSNFWLLSDDNETEIDVVEIYGDTDWFRRHPAHNAHFFKRGGNGDINRQGHHTTDRRWDNQYHRYGVFWQNDRYCEIFYDGDLVRQMWLPGQIPDPTGQYLNRSMRLIFDLEAHTWRKQAGVPSDADLADWGRNNMQVDWVRTYRSVGRRGR</sequence>
<dbReference type="EMBL" id="AP012338">
    <property type="protein sequence ID" value="BAM05336.1"/>
    <property type="molecule type" value="Genomic_DNA"/>
</dbReference>
<dbReference type="SUPFAM" id="SSF49899">
    <property type="entry name" value="Concanavalin A-like lectins/glucanases"/>
    <property type="match status" value="1"/>
</dbReference>
<name>I0IJ98_PHYMF</name>
<dbReference type="InterPro" id="IPR000757">
    <property type="entry name" value="Beta-glucanase-like"/>
</dbReference>
<evidence type="ECO:0000256" key="5">
    <source>
        <dbReference type="PIRSR" id="PIRSR001097-50"/>
    </source>
</evidence>
<keyword evidence="9" id="KW-1185">Reference proteome</keyword>
<dbReference type="EC" id="3.2.1.81" evidence="8"/>
<feature type="chain" id="PRO_5003629787" evidence="6">
    <location>
        <begin position="23"/>
        <end position="299"/>
    </location>
</feature>
<accession>I0IJ98</accession>
<evidence type="ECO:0000256" key="2">
    <source>
        <dbReference type="ARBA" id="ARBA00022729"/>
    </source>
</evidence>
<evidence type="ECO:0000259" key="7">
    <source>
        <dbReference type="PROSITE" id="PS51762"/>
    </source>
</evidence>